<dbReference type="EMBL" id="KQ242229">
    <property type="protein sequence ID" value="KNC79885.1"/>
    <property type="molecule type" value="Genomic_DNA"/>
</dbReference>
<proteinExistence type="predicted"/>
<gene>
    <name evidence="1" type="ORF">SARC_07739</name>
</gene>
<keyword evidence="2" id="KW-1185">Reference proteome</keyword>
<protein>
    <recommendedName>
        <fullName evidence="3">SWIM-type domain-containing protein</fullName>
    </recommendedName>
</protein>
<sequence>MKMHLSDANREYDDDEMLKALKACLTSDNSGESNPIKKIPEVLEDFGVCPIPDGFRHTSQFQNLTQAYANIALNNEGKYYVKKGYCVCPLCIEGKCVHVAALIWSTAQQGARTRANKLEKYRHDSAVTKAPNGESDDENVVCTSRLGNWVIPSGNEKMDLRMDPHTIAERQDAFVQQSDEANTEPDIRKRKVREGLCQKQYLKECMKFSGSFIVCWDTGGVRSHAQQSYKADR</sequence>
<name>A0A0L0FSX0_9EUKA</name>
<accession>A0A0L0FSX0</accession>
<evidence type="ECO:0000313" key="2">
    <source>
        <dbReference type="Proteomes" id="UP000054560"/>
    </source>
</evidence>
<dbReference type="AlphaFoldDB" id="A0A0L0FSX0"/>
<evidence type="ECO:0000313" key="1">
    <source>
        <dbReference type="EMBL" id="KNC79885.1"/>
    </source>
</evidence>
<evidence type="ECO:0008006" key="3">
    <source>
        <dbReference type="Google" id="ProtNLM"/>
    </source>
</evidence>
<organism evidence="1 2">
    <name type="scientific">Sphaeroforma arctica JP610</name>
    <dbReference type="NCBI Taxonomy" id="667725"/>
    <lineage>
        <taxon>Eukaryota</taxon>
        <taxon>Ichthyosporea</taxon>
        <taxon>Ichthyophonida</taxon>
        <taxon>Sphaeroforma</taxon>
    </lineage>
</organism>
<dbReference type="Proteomes" id="UP000054560">
    <property type="component" value="Unassembled WGS sequence"/>
</dbReference>
<reference evidence="1 2" key="1">
    <citation type="submission" date="2011-02" db="EMBL/GenBank/DDBJ databases">
        <title>The Genome Sequence of Sphaeroforma arctica JP610.</title>
        <authorList>
            <consortium name="The Broad Institute Genome Sequencing Platform"/>
            <person name="Russ C."/>
            <person name="Cuomo C."/>
            <person name="Young S.K."/>
            <person name="Zeng Q."/>
            <person name="Gargeya S."/>
            <person name="Alvarado L."/>
            <person name="Berlin A."/>
            <person name="Chapman S.B."/>
            <person name="Chen Z."/>
            <person name="Freedman E."/>
            <person name="Gellesch M."/>
            <person name="Goldberg J."/>
            <person name="Griggs A."/>
            <person name="Gujja S."/>
            <person name="Heilman E."/>
            <person name="Heiman D."/>
            <person name="Howarth C."/>
            <person name="Mehta T."/>
            <person name="Neiman D."/>
            <person name="Pearson M."/>
            <person name="Roberts A."/>
            <person name="Saif S."/>
            <person name="Shea T."/>
            <person name="Shenoy N."/>
            <person name="Sisk P."/>
            <person name="Stolte C."/>
            <person name="Sykes S."/>
            <person name="White J."/>
            <person name="Yandava C."/>
            <person name="Burger G."/>
            <person name="Gray M.W."/>
            <person name="Holland P.W.H."/>
            <person name="King N."/>
            <person name="Lang F.B.F."/>
            <person name="Roger A.J."/>
            <person name="Ruiz-Trillo I."/>
            <person name="Haas B."/>
            <person name="Nusbaum C."/>
            <person name="Birren B."/>
        </authorList>
    </citation>
    <scope>NUCLEOTIDE SEQUENCE [LARGE SCALE GENOMIC DNA]</scope>
    <source>
        <strain evidence="1 2">JP610</strain>
    </source>
</reference>
<dbReference type="GeneID" id="25908243"/>
<dbReference type="RefSeq" id="XP_014153787.1">
    <property type="nucleotide sequence ID" value="XM_014298312.1"/>
</dbReference>